<reference evidence="3 4" key="2">
    <citation type="submission" date="2020-03" db="EMBL/GenBank/DDBJ databases">
        <authorList>
            <person name="Ichikawa N."/>
            <person name="Kimura A."/>
            <person name="Kitahashi Y."/>
            <person name="Uohara A."/>
        </authorList>
    </citation>
    <scope>NUCLEOTIDE SEQUENCE [LARGE SCALE GENOMIC DNA]</scope>
    <source>
        <strain evidence="3 4">NBRC 107702</strain>
    </source>
</reference>
<accession>A0A6F8XYX1</accession>
<keyword evidence="4" id="KW-1185">Reference proteome</keyword>
<dbReference type="Proteomes" id="UP000502508">
    <property type="component" value="Chromosome"/>
</dbReference>
<dbReference type="InterPro" id="IPR006311">
    <property type="entry name" value="TAT_signal"/>
</dbReference>
<keyword evidence="2" id="KW-0732">Signal</keyword>
<dbReference type="KEGG" id="pfla:Pflav_054560"/>
<dbReference type="EMBL" id="AP022870">
    <property type="protein sequence ID" value="BCB79046.1"/>
    <property type="molecule type" value="Genomic_DNA"/>
</dbReference>
<feature type="signal peptide" evidence="2">
    <location>
        <begin position="1"/>
        <end position="31"/>
    </location>
</feature>
<keyword evidence="1" id="KW-0812">Transmembrane</keyword>
<dbReference type="PROSITE" id="PS51318">
    <property type="entry name" value="TAT"/>
    <property type="match status" value="1"/>
</dbReference>
<feature type="transmembrane region" description="Helical" evidence="1">
    <location>
        <begin position="190"/>
        <end position="211"/>
    </location>
</feature>
<evidence type="ECO:0000256" key="2">
    <source>
        <dbReference type="SAM" id="SignalP"/>
    </source>
</evidence>
<reference evidence="3 4" key="1">
    <citation type="submission" date="2020-03" db="EMBL/GenBank/DDBJ databases">
        <title>Whole genome shotgun sequence of Phytohabitans flavus NBRC 107702.</title>
        <authorList>
            <person name="Komaki H."/>
            <person name="Tamura T."/>
        </authorList>
    </citation>
    <scope>NUCLEOTIDE SEQUENCE [LARGE SCALE GENOMIC DNA]</scope>
    <source>
        <strain evidence="3 4">NBRC 107702</strain>
    </source>
</reference>
<gene>
    <name evidence="3" type="ORF">Pflav_054560</name>
</gene>
<keyword evidence="1" id="KW-1133">Transmembrane helix</keyword>
<keyword evidence="1" id="KW-0472">Membrane</keyword>
<organism evidence="3 4">
    <name type="scientific">Phytohabitans flavus</name>
    <dbReference type="NCBI Taxonomy" id="1076124"/>
    <lineage>
        <taxon>Bacteria</taxon>
        <taxon>Bacillati</taxon>
        <taxon>Actinomycetota</taxon>
        <taxon>Actinomycetes</taxon>
        <taxon>Micromonosporales</taxon>
        <taxon>Micromonosporaceae</taxon>
    </lineage>
</organism>
<sequence length="216" mass="23297">MVARMSRRWFMSGAALVVVAAPLLVPSPAMAAPPRPDMVTVDSEEMDPAIAVRAKANPDLFEAVLSQVDWLATAKGQTSSPKAANLGPKFTVVVHIGEQPKQTYDLYPLAAGGPRAFRPAKQPDKRKTTNAWFYGRLNMSETLRAAGVPLPERPETLHGGIGGGERVFDQDTLNPGRDLDKLLADLREVLLLNGAVVLAITLGLAGISLLVRRRTR</sequence>
<evidence type="ECO:0000256" key="1">
    <source>
        <dbReference type="SAM" id="Phobius"/>
    </source>
</evidence>
<dbReference type="AlphaFoldDB" id="A0A6F8XYX1"/>
<evidence type="ECO:0000313" key="4">
    <source>
        <dbReference type="Proteomes" id="UP000502508"/>
    </source>
</evidence>
<evidence type="ECO:0000313" key="3">
    <source>
        <dbReference type="EMBL" id="BCB79046.1"/>
    </source>
</evidence>
<protein>
    <submittedName>
        <fullName evidence="3">Uncharacterized protein</fullName>
    </submittedName>
</protein>
<proteinExistence type="predicted"/>
<feature type="chain" id="PRO_5026331443" evidence="2">
    <location>
        <begin position="32"/>
        <end position="216"/>
    </location>
</feature>
<name>A0A6F8XYX1_9ACTN</name>